<evidence type="ECO:0000256" key="3">
    <source>
        <dbReference type="ARBA" id="ARBA00022553"/>
    </source>
</evidence>
<dbReference type="SUPFAM" id="SSF47384">
    <property type="entry name" value="Homodimeric domain of signal transducing histidine kinase"/>
    <property type="match status" value="1"/>
</dbReference>
<feature type="domain" description="Histidine kinase" evidence="8">
    <location>
        <begin position="126"/>
        <end position="345"/>
    </location>
</feature>
<keyword evidence="6" id="KW-0902">Two-component regulatory system</keyword>
<evidence type="ECO:0000256" key="6">
    <source>
        <dbReference type="ARBA" id="ARBA00023012"/>
    </source>
</evidence>
<dbReference type="Proteomes" id="UP001209317">
    <property type="component" value="Unassembled WGS sequence"/>
</dbReference>
<evidence type="ECO:0000313" key="9">
    <source>
        <dbReference type="EMBL" id="MCU7695411.1"/>
    </source>
</evidence>
<dbReference type="InterPro" id="IPR003661">
    <property type="entry name" value="HisK_dim/P_dom"/>
</dbReference>
<dbReference type="EC" id="2.7.13.3" evidence="2"/>
<evidence type="ECO:0000256" key="7">
    <source>
        <dbReference type="SAM" id="Phobius"/>
    </source>
</evidence>
<dbReference type="SMART" id="SM00388">
    <property type="entry name" value="HisKA"/>
    <property type="match status" value="1"/>
</dbReference>
<keyword evidence="7" id="KW-0812">Transmembrane</keyword>
<keyword evidence="10" id="KW-1185">Reference proteome</keyword>
<keyword evidence="7" id="KW-0472">Membrane</keyword>
<gene>
    <name evidence="9" type="ORF">OD355_12870</name>
</gene>
<keyword evidence="7" id="KW-1133">Transmembrane helix</keyword>
<comment type="caution">
    <text evidence="9">The sequence shown here is derived from an EMBL/GenBank/DDBJ whole genome shotgun (WGS) entry which is preliminary data.</text>
</comment>
<dbReference type="SMART" id="SM00387">
    <property type="entry name" value="HATPase_c"/>
    <property type="match status" value="1"/>
</dbReference>
<dbReference type="InterPro" id="IPR003594">
    <property type="entry name" value="HATPase_dom"/>
</dbReference>
<evidence type="ECO:0000256" key="4">
    <source>
        <dbReference type="ARBA" id="ARBA00022679"/>
    </source>
</evidence>
<keyword evidence="3" id="KW-0597">Phosphoprotein</keyword>
<dbReference type="PANTHER" id="PTHR43711">
    <property type="entry name" value="TWO-COMPONENT HISTIDINE KINASE"/>
    <property type="match status" value="1"/>
</dbReference>
<reference evidence="9" key="1">
    <citation type="submission" date="2022-10" db="EMBL/GenBank/DDBJ databases">
        <authorList>
            <person name="Kim H.S."/>
            <person name="Kim J.-S."/>
            <person name="Suh M.K."/>
            <person name="Eom M.K."/>
            <person name="Lee J.-S."/>
        </authorList>
    </citation>
    <scope>NUCLEOTIDE SEQUENCE</scope>
    <source>
        <strain evidence="9">LIP-5</strain>
    </source>
</reference>
<evidence type="ECO:0000313" key="10">
    <source>
        <dbReference type="Proteomes" id="UP001209317"/>
    </source>
</evidence>
<dbReference type="PROSITE" id="PS50109">
    <property type="entry name" value="HIS_KIN"/>
    <property type="match status" value="1"/>
</dbReference>
<evidence type="ECO:0000259" key="8">
    <source>
        <dbReference type="PROSITE" id="PS50109"/>
    </source>
</evidence>
<dbReference type="Gene3D" id="1.10.287.130">
    <property type="match status" value="1"/>
</dbReference>
<dbReference type="SUPFAM" id="SSF55874">
    <property type="entry name" value="ATPase domain of HSP90 chaperone/DNA topoisomerase II/histidine kinase"/>
    <property type="match status" value="1"/>
</dbReference>
<dbReference type="PANTHER" id="PTHR43711:SF1">
    <property type="entry name" value="HISTIDINE KINASE 1"/>
    <property type="match status" value="1"/>
</dbReference>
<organism evidence="9 10">
    <name type="scientific">Haoranjiania flava</name>
    <dbReference type="NCBI Taxonomy" id="1856322"/>
    <lineage>
        <taxon>Bacteria</taxon>
        <taxon>Pseudomonadati</taxon>
        <taxon>Bacteroidota</taxon>
        <taxon>Chitinophagia</taxon>
        <taxon>Chitinophagales</taxon>
        <taxon>Chitinophagaceae</taxon>
        <taxon>Haoranjiania</taxon>
    </lineage>
</organism>
<dbReference type="InterPro" id="IPR005467">
    <property type="entry name" value="His_kinase_dom"/>
</dbReference>
<dbReference type="CDD" id="cd00075">
    <property type="entry name" value="HATPase"/>
    <property type="match status" value="1"/>
</dbReference>
<dbReference type="RefSeq" id="WP_263038899.1">
    <property type="nucleotide sequence ID" value="NZ_JAOTPL010000027.1"/>
</dbReference>
<accession>A0AAE3LNX3</accession>
<dbReference type="AlphaFoldDB" id="A0AAE3LNX3"/>
<dbReference type="Pfam" id="PF02518">
    <property type="entry name" value="HATPase_c"/>
    <property type="match status" value="1"/>
</dbReference>
<dbReference type="FunFam" id="3.30.565.10:FF:000006">
    <property type="entry name" value="Sensor histidine kinase WalK"/>
    <property type="match status" value="1"/>
</dbReference>
<evidence type="ECO:0000256" key="5">
    <source>
        <dbReference type="ARBA" id="ARBA00022777"/>
    </source>
</evidence>
<dbReference type="CDD" id="cd00082">
    <property type="entry name" value="HisKA"/>
    <property type="match status" value="1"/>
</dbReference>
<keyword evidence="4" id="KW-0808">Transferase</keyword>
<evidence type="ECO:0000256" key="2">
    <source>
        <dbReference type="ARBA" id="ARBA00012438"/>
    </source>
</evidence>
<evidence type="ECO:0000256" key="1">
    <source>
        <dbReference type="ARBA" id="ARBA00000085"/>
    </source>
</evidence>
<dbReference type="InterPro" id="IPR036097">
    <property type="entry name" value="HisK_dim/P_sf"/>
</dbReference>
<proteinExistence type="predicted"/>
<dbReference type="InterPro" id="IPR036890">
    <property type="entry name" value="HATPase_C_sf"/>
</dbReference>
<protein>
    <recommendedName>
        <fullName evidence="2">histidine kinase</fullName>
        <ecNumber evidence="2">2.7.13.3</ecNumber>
    </recommendedName>
</protein>
<dbReference type="Gene3D" id="3.30.565.10">
    <property type="entry name" value="Histidine kinase-like ATPase, C-terminal domain"/>
    <property type="match status" value="1"/>
</dbReference>
<feature type="transmembrane region" description="Helical" evidence="7">
    <location>
        <begin position="35"/>
        <end position="55"/>
    </location>
</feature>
<name>A0AAE3LNX3_9BACT</name>
<sequence>MFKNLSPNQLSVLSAALIAFFSAIGFQLLQKNIVYTLIAFAILFLISYVIIMSLFKRVIFQKIKLIYKLIYTTKASKREEIFYRYVLPQKSIEETEAEVKRWAEQRNTEIESLRSMEIYRREFLQNFSHEIKTPIFAIQGYVDILLNGEIEDPETSKKFLINANKNIERMVLLMNDIDEISRLESGTQKLNYSNFIIQDLIREVFESFAFQTTEKKVRCSIKKNCESPVAVHADKEKIRQVLNNLVTNAIKYGKEESTILAGIYRTDDQHILIEITDDGPGISEEHLPRIFERFYRTDRARTRDKGGTGLGLSICKHIIEAHGQTIHARSKVDVGTTVGFTLAAK</sequence>
<dbReference type="InterPro" id="IPR004358">
    <property type="entry name" value="Sig_transdc_His_kin-like_C"/>
</dbReference>
<keyword evidence="5 9" id="KW-0418">Kinase</keyword>
<dbReference type="InterPro" id="IPR050736">
    <property type="entry name" value="Sensor_HK_Regulatory"/>
</dbReference>
<dbReference type="EMBL" id="JAOTPL010000027">
    <property type="protein sequence ID" value="MCU7695411.1"/>
    <property type="molecule type" value="Genomic_DNA"/>
</dbReference>
<comment type="catalytic activity">
    <reaction evidence="1">
        <text>ATP + protein L-histidine = ADP + protein N-phospho-L-histidine.</text>
        <dbReference type="EC" id="2.7.13.3"/>
    </reaction>
</comment>
<dbReference type="Pfam" id="PF00512">
    <property type="entry name" value="HisKA"/>
    <property type="match status" value="1"/>
</dbReference>
<dbReference type="GO" id="GO:0000155">
    <property type="term" value="F:phosphorelay sensor kinase activity"/>
    <property type="evidence" value="ECO:0007669"/>
    <property type="project" value="InterPro"/>
</dbReference>
<dbReference type="PRINTS" id="PR00344">
    <property type="entry name" value="BCTRLSENSOR"/>
</dbReference>